<reference evidence="2 3" key="1">
    <citation type="submission" date="2014-04" db="EMBL/GenBank/DDBJ databases">
        <title>Characterization and application of a salt tolerant electro-active bacterium.</title>
        <authorList>
            <person name="Yang L."/>
            <person name="Wei S."/>
            <person name="Tay Q.X.M."/>
        </authorList>
    </citation>
    <scope>NUCLEOTIDE SEQUENCE [LARGE SCALE GENOMIC DNA]</scope>
    <source>
        <strain evidence="2 3">LY1</strain>
    </source>
</reference>
<evidence type="ECO:0000259" key="1">
    <source>
        <dbReference type="Pfam" id="PF07007"/>
    </source>
</evidence>
<dbReference type="AlphaFoldDB" id="A0A074L6Y7"/>
<dbReference type="Gene3D" id="1.20.1270.180">
    <property type="match status" value="1"/>
</dbReference>
<feature type="domain" description="Lysozyme inhibitor LprI-like N-terminal" evidence="1">
    <location>
        <begin position="18"/>
        <end position="110"/>
    </location>
</feature>
<dbReference type="Pfam" id="PF07007">
    <property type="entry name" value="LprI"/>
    <property type="match status" value="1"/>
</dbReference>
<comment type="caution">
    <text evidence="2">The sequence shown here is derived from an EMBL/GenBank/DDBJ whole genome shotgun (WGS) entry which is preliminary data.</text>
</comment>
<name>A0A074L6Y7_9BACT</name>
<dbReference type="eggNOG" id="COG3755">
    <property type="taxonomic scope" value="Bacteria"/>
</dbReference>
<dbReference type="OrthoDB" id="7340239at2"/>
<sequence>MYKFHLLIMLFLFTGCSTQTQQKMIQETHPALDHSDSLLNEIYQTVLLNYQSDTIFINNLKKSQHLWLQFRESEMEMKYPDYPENYYGSMHHTCKALYKKELTETRVETLQKWITGIEEGDICLGSVRMRTSSTVTGPDAGVQ</sequence>
<dbReference type="InterPro" id="IPR009739">
    <property type="entry name" value="LprI-like_N"/>
</dbReference>
<protein>
    <recommendedName>
        <fullName evidence="1">Lysozyme inhibitor LprI-like N-terminal domain-containing protein</fullName>
    </recommendedName>
</protein>
<evidence type="ECO:0000313" key="2">
    <source>
        <dbReference type="EMBL" id="KEO75578.1"/>
    </source>
</evidence>
<gene>
    <name evidence="2" type="ORF">EL17_00350</name>
</gene>
<organism evidence="2 3">
    <name type="scientific">Anditalea andensis</name>
    <dbReference type="NCBI Taxonomy" id="1048983"/>
    <lineage>
        <taxon>Bacteria</taxon>
        <taxon>Pseudomonadati</taxon>
        <taxon>Bacteroidota</taxon>
        <taxon>Cytophagia</taxon>
        <taxon>Cytophagales</taxon>
        <taxon>Cytophagaceae</taxon>
        <taxon>Anditalea</taxon>
    </lineage>
</organism>
<dbReference type="PROSITE" id="PS51257">
    <property type="entry name" value="PROKAR_LIPOPROTEIN"/>
    <property type="match status" value="1"/>
</dbReference>
<dbReference type="RefSeq" id="WP_051719731.1">
    <property type="nucleotide sequence ID" value="NZ_JMIH01000010.1"/>
</dbReference>
<accession>A0A074L6Y7</accession>
<dbReference type="EMBL" id="JMIH01000010">
    <property type="protein sequence ID" value="KEO75578.1"/>
    <property type="molecule type" value="Genomic_DNA"/>
</dbReference>
<dbReference type="Proteomes" id="UP000027821">
    <property type="component" value="Unassembled WGS sequence"/>
</dbReference>
<evidence type="ECO:0000313" key="3">
    <source>
        <dbReference type="Proteomes" id="UP000027821"/>
    </source>
</evidence>
<keyword evidence="3" id="KW-1185">Reference proteome</keyword>
<proteinExistence type="predicted"/>